<dbReference type="AlphaFoldDB" id="A0A226WJV3"/>
<dbReference type="Proteomes" id="UP000214720">
    <property type="component" value="Unassembled WGS sequence"/>
</dbReference>
<protein>
    <submittedName>
        <fullName evidence="1">Uncharacterized protein</fullName>
    </submittedName>
</protein>
<name>A0A226WJV3_CABSO</name>
<dbReference type="EMBL" id="MTHB01000305">
    <property type="protein sequence ID" value="OXC71462.1"/>
    <property type="molecule type" value="Genomic_DNA"/>
</dbReference>
<accession>A0A226WJV3</accession>
<reference evidence="2" key="1">
    <citation type="submission" date="2017-01" db="EMBL/GenBank/DDBJ databases">
        <title>Genome Analysis of Deinococcus marmoris KOPRI26562.</title>
        <authorList>
            <person name="Kim J.H."/>
            <person name="Oh H.-M."/>
        </authorList>
    </citation>
    <scope>NUCLEOTIDE SEQUENCE [LARGE SCALE GENOMIC DNA]</scope>
    <source>
        <strain evidence="2">PAMC 26633</strain>
    </source>
</reference>
<comment type="caution">
    <text evidence="1">The sequence shown here is derived from an EMBL/GenBank/DDBJ whole genome shotgun (WGS) entry which is preliminary data.</text>
</comment>
<gene>
    <name evidence="1" type="ORF">BSU04_46570</name>
</gene>
<sequence>MRCGLRRGGKPAGRDLYRRDWKALENPKGTRKIVCLFVFAHRFHPERLIP</sequence>
<organism evidence="1 2">
    <name type="scientific">Caballeronia sordidicola</name>
    <name type="common">Burkholderia sordidicola</name>
    <dbReference type="NCBI Taxonomy" id="196367"/>
    <lineage>
        <taxon>Bacteria</taxon>
        <taxon>Pseudomonadati</taxon>
        <taxon>Pseudomonadota</taxon>
        <taxon>Betaproteobacteria</taxon>
        <taxon>Burkholderiales</taxon>
        <taxon>Burkholderiaceae</taxon>
        <taxon>Caballeronia</taxon>
    </lineage>
</organism>
<evidence type="ECO:0000313" key="1">
    <source>
        <dbReference type="EMBL" id="OXC71462.1"/>
    </source>
</evidence>
<proteinExistence type="predicted"/>
<evidence type="ECO:0000313" key="2">
    <source>
        <dbReference type="Proteomes" id="UP000214720"/>
    </source>
</evidence>